<proteinExistence type="predicted"/>
<sequence>MFSRPRSLKTTIDDPRLVRSANTGWQFGGGRCDRLLLRLRGQRMARLAGHAAHLPLAHVVANDAAKGGGCRGDARRADDDAGLHCIPAVSRRLAVAKSTLLSGDGCTFHEVPMPIRQTDIATNKLAAEKQNSLDSCDDELRLNAVRRSVFLFNLLQTPLIHIQLVPVWYDRYMTATGTFTGLCRTGEAEQSPSLHP</sequence>
<evidence type="ECO:0000313" key="2">
    <source>
        <dbReference type="Proteomes" id="UP000784294"/>
    </source>
</evidence>
<reference evidence="1" key="1">
    <citation type="submission" date="2018-11" db="EMBL/GenBank/DDBJ databases">
        <authorList>
            <consortium name="Pathogen Informatics"/>
        </authorList>
    </citation>
    <scope>NUCLEOTIDE SEQUENCE</scope>
</reference>
<keyword evidence="2" id="KW-1185">Reference proteome</keyword>
<dbReference type="Proteomes" id="UP000784294">
    <property type="component" value="Unassembled WGS sequence"/>
</dbReference>
<dbReference type="EMBL" id="CAAALY010030836">
    <property type="protein sequence ID" value="VEL17041.1"/>
    <property type="molecule type" value="Genomic_DNA"/>
</dbReference>
<accession>A0A3S5B9S7</accession>
<comment type="caution">
    <text evidence="1">The sequence shown here is derived from an EMBL/GenBank/DDBJ whole genome shotgun (WGS) entry which is preliminary data.</text>
</comment>
<gene>
    <name evidence="1" type="ORF">PXEA_LOCUS10481</name>
</gene>
<dbReference type="AlphaFoldDB" id="A0A3S5B9S7"/>
<protein>
    <submittedName>
        <fullName evidence="1">Uncharacterized protein</fullName>
    </submittedName>
</protein>
<evidence type="ECO:0000313" key="1">
    <source>
        <dbReference type="EMBL" id="VEL17041.1"/>
    </source>
</evidence>
<name>A0A3S5B9S7_9PLAT</name>
<organism evidence="1 2">
    <name type="scientific">Protopolystoma xenopodis</name>
    <dbReference type="NCBI Taxonomy" id="117903"/>
    <lineage>
        <taxon>Eukaryota</taxon>
        <taxon>Metazoa</taxon>
        <taxon>Spiralia</taxon>
        <taxon>Lophotrochozoa</taxon>
        <taxon>Platyhelminthes</taxon>
        <taxon>Monogenea</taxon>
        <taxon>Polyopisthocotylea</taxon>
        <taxon>Polystomatidea</taxon>
        <taxon>Polystomatidae</taxon>
        <taxon>Protopolystoma</taxon>
    </lineage>
</organism>